<dbReference type="AlphaFoldDB" id="A0A2B4R9L5"/>
<keyword evidence="3" id="KW-1185">Reference proteome</keyword>
<protein>
    <submittedName>
        <fullName evidence="2">EGF-like repeat and discoidin I-like domain-containing protein 3</fullName>
    </submittedName>
</protein>
<dbReference type="PANTHER" id="PTHR24543">
    <property type="entry name" value="MULTICOPPER OXIDASE-RELATED"/>
    <property type="match status" value="1"/>
</dbReference>
<comment type="caution">
    <text evidence="2">The sequence shown here is derived from an EMBL/GenBank/DDBJ whole genome shotgun (WGS) entry which is preliminary data.</text>
</comment>
<evidence type="ECO:0000313" key="3">
    <source>
        <dbReference type="Proteomes" id="UP000225706"/>
    </source>
</evidence>
<dbReference type="Gene3D" id="2.60.120.260">
    <property type="entry name" value="Galactose-binding domain-like"/>
    <property type="match status" value="3"/>
</dbReference>
<dbReference type="PANTHER" id="PTHR24543:SF325">
    <property type="entry name" value="F5_8 TYPE C DOMAIN-CONTAINING PROTEIN"/>
    <property type="match status" value="1"/>
</dbReference>
<proteinExistence type="predicted"/>
<accession>A0A2B4R9L5</accession>
<organism evidence="2 3">
    <name type="scientific">Stylophora pistillata</name>
    <name type="common">Smooth cauliflower coral</name>
    <dbReference type="NCBI Taxonomy" id="50429"/>
    <lineage>
        <taxon>Eukaryota</taxon>
        <taxon>Metazoa</taxon>
        <taxon>Cnidaria</taxon>
        <taxon>Anthozoa</taxon>
        <taxon>Hexacorallia</taxon>
        <taxon>Scleractinia</taxon>
        <taxon>Astrocoeniina</taxon>
        <taxon>Pocilloporidae</taxon>
        <taxon>Stylophora</taxon>
    </lineage>
</organism>
<dbReference type="PROSITE" id="PS01286">
    <property type="entry name" value="FA58C_2"/>
    <property type="match status" value="1"/>
</dbReference>
<evidence type="ECO:0000259" key="1">
    <source>
        <dbReference type="PROSITE" id="PS50022"/>
    </source>
</evidence>
<sequence length="310" mass="35341">MEKVFSGKTDRNNVITHSLKPHIDARFIRFHPRTHNLNIHCFRVELYGRRNVKKCLMPVGVEDGRIPDEAFTASSSANAKYLPYRGKLNLLPSGGKYCWAAKQNNANQWLQGNLGRLFNVRGVATQGRHDSDQWVTSFSLSYTANDFNWVFIKENSQVKTYLANSHRTTVVKHVFSPDVRAFARSVRFHPKGWKNHISMRVEIYGCKEDRSCFLPLGMEIGHLSDNALSASTSYTAKRIPQFSRLNKIPSSGKGGAWWSRTNNANEWLQVTFGRETTVTKVATQGRASEKKKRFSIKHVRMRIGSTFQSS</sequence>
<dbReference type="OrthoDB" id="6071166at2759"/>
<dbReference type="CDD" id="cd00057">
    <property type="entry name" value="FA58C"/>
    <property type="match status" value="1"/>
</dbReference>
<reference evidence="3" key="1">
    <citation type="journal article" date="2017" name="bioRxiv">
        <title>Comparative analysis of the genomes of Stylophora pistillata and Acropora digitifera provides evidence for extensive differences between species of corals.</title>
        <authorList>
            <person name="Voolstra C.R."/>
            <person name="Li Y."/>
            <person name="Liew Y.J."/>
            <person name="Baumgarten S."/>
            <person name="Zoccola D."/>
            <person name="Flot J.-F."/>
            <person name="Tambutte S."/>
            <person name="Allemand D."/>
            <person name="Aranda M."/>
        </authorList>
    </citation>
    <scope>NUCLEOTIDE SEQUENCE [LARGE SCALE GENOMIC DNA]</scope>
</reference>
<feature type="domain" description="F5/8 type C" evidence="1">
    <location>
        <begin position="212"/>
        <end position="310"/>
    </location>
</feature>
<dbReference type="FunFam" id="2.60.120.260:FF:000016">
    <property type="entry name" value="Contactin-associated protein-like 4 isoform 1"/>
    <property type="match status" value="1"/>
</dbReference>
<dbReference type="InterPro" id="IPR008979">
    <property type="entry name" value="Galactose-bd-like_sf"/>
</dbReference>
<dbReference type="Proteomes" id="UP000225706">
    <property type="component" value="Unassembled WGS sequence"/>
</dbReference>
<dbReference type="EMBL" id="LSMT01000797">
    <property type="protein sequence ID" value="PFX14331.1"/>
    <property type="molecule type" value="Genomic_DNA"/>
</dbReference>
<dbReference type="PROSITE" id="PS50022">
    <property type="entry name" value="FA58C_3"/>
    <property type="match status" value="3"/>
</dbReference>
<dbReference type="SUPFAM" id="SSF49785">
    <property type="entry name" value="Galactose-binding domain-like"/>
    <property type="match status" value="3"/>
</dbReference>
<feature type="domain" description="F5/8 type C" evidence="1">
    <location>
        <begin position="1"/>
        <end position="49"/>
    </location>
</feature>
<feature type="domain" description="F5/8 type C" evidence="1">
    <location>
        <begin position="55"/>
        <end position="206"/>
    </location>
</feature>
<dbReference type="SMART" id="SM00231">
    <property type="entry name" value="FA58C"/>
    <property type="match status" value="1"/>
</dbReference>
<evidence type="ECO:0000313" key="2">
    <source>
        <dbReference type="EMBL" id="PFX14331.1"/>
    </source>
</evidence>
<dbReference type="InterPro" id="IPR000421">
    <property type="entry name" value="FA58C"/>
</dbReference>
<dbReference type="PROSITE" id="PS01285">
    <property type="entry name" value="FA58C_1"/>
    <property type="match status" value="1"/>
</dbReference>
<gene>
    <name evidence="2" type="primary">Edil3</name>
    <name evidence="2" type="ORF">AWC38_SpisGene21517</name>
</gene>
<name>A0A2B4R9L5_STYPI</name>
<dbReference type="Pfam" id="PF00754">
    <property type="entry name" value="F5_F8_type_C"/>
    <property type="match status" value="2"/>
</dbReference>